<dbReference type="InterPro" id="IPR007110">
    <property type="entry name" value="Ig-like_dom"/>
</dbReference>
<dbReference type="AlphaFoldDB" id="A0A913ZTA2"/>
<protein>
    <recommendedName>
        <fullName evidence="4">Ig-like domain-containing protein</fullName>
    </recommendedName>
</protein>
<evidence type="ECO:0000256" key="3">
    <source>
        <dbReference type="SAM" id="Phobius"/>
    </source>
</evidence>
<feature type="domain" description="Ig-like" evidence="4">
    <location>
        <begin position="1"/>
        <end position="92"/>
    </location>
</feature>
<feature type="compositionally biased region" description="Polar residues" evidence="2">
    <location>
        <begin position="187"/>
        <end position="199"/>
    </location>
</feature>
<accession>A0A913ZTA2</accession>
<sequence length="199" mass="22447">MCSADVTVGRYYRFTCNASGSNPASNITWLINTKGRWGTTQREIPADWSRSHQAETDTDWETSSYINLQILPEDRHGSVACRVMYLDEKTVFREIVMKLQVVEPEAPQLAKWVMVACIPAAAIVIACVIAMVIARKLKHQSAPRQPRPPVYAPPPSSHKEVKSHVLEDDGLYQEPVVHDQQTERSSSDQNVPFYHTTIN</sequence>
<dbReference type="InterPro" id="IPR013162">
    <property type="entry name" value="CD80_C2-set"/>
</dbReference>
<dbReference type="GeneID" id="119726620"/>
<feature type="transmembrane region" description="Helical" evidence="3">
    <location>
        <begin position="112"/>
        <end position="134"/>
    </location>
</feature>
<feature type="compositionally biased region" description="Basic and acidic residues" evidence="2">
    <location>
        <begin position="176"/>
        <end position="186"/>
    </location>
</feature>
<keyword evidence="3" id="KW-0472">Membrane</keyword>
<evidence type="ECO:0000313" key="6">
    <source>
        <dbReference type="Proteomes" id="UP000887568"/>
    </source>
</evidence>
<dbReference type="Gene3D" id="2.60.40.10">
    <property type="entry name" value="Immunoglobulins"/>
    <property type="match status" value="1"/>
</dbReference>
<evidence type="ECO:0000256" key="1">
    <source>
        <dbReference type="ARBA" id="ARBA00023157"/>
    </source>
</evidence>
<evidence type="ECO:0000259" key="4">
    <source>
        <dbReference type="PROSITE" id="PS50835"/>
    </source>
</evidence>
<dbReference type="EnsemblMetazoa" id="XM_038198373.1">
    <property type="protein sequence ID" value="XP_038054301.1"/>
    <property type="gene ID" value="LOC119726620"/>
</dbReference>
<keyword evidence="1" id="KW-1015">Disulfide bond</keyword>
<dbReference type="OrthoDB" id="10159826at2759"/>
<dbReference type="InterPro" id="IPR036179">
    <property type="entry name" value="Ig-like_dom_sf"/>
</dbReference>
<evidence type="ECO:0000313" key="5">
    <source>
        <dbReference type="EnsemblMetazoa" id="XP_038054301.1"/>
    </source>
</evidence>
<keyword evidence="3" id="KW-0812">Transmembrane</keyword>
<keyword evidence="3" id="KW-1133">Transmembrane helix</keyword>
<feature type="region of interest" description="Disordered" evidence="2">
    <location>
        <begin position="142"/>
        <end position="199"/>
    </location>
</feature>
<dbReference type="Proteomes" id="UP000887568">
    <property type="component" value="Unplaced"/>
</dbReference>
<dbReference type="Pfam" id="PF08205">
    <property type="entry name" value="C2-set_2"/>
    <property type="match status" value="1"/>
</dbReference>
<proteinExistence type="predicted"/>
<name>A0A913ZTA2_PATMI</name>
<dbReference type="PROSITE" id="PS50835">
    <property type="entry name" value="IG_LIKE"/>
    <property type="match status" value="1"/>
</dbReference>
<dbReference type="RefSeq" id="XP_038054301.1">
    <property type="nucleotide sequence ID" value="XM_038198373.1"/>
</dbReference>
<feature type="compositionally biased region" description="Pro residues" evidence="2">
    <location>
        <begin position="145"/>
        <end position="156"/>
    </location>
</feature>
<dbReference type="InterPro" id="IPR013783">
    <property type="entry name" value="Ig-like_fold"/>
</dbReference>
<keyword evidence="6" id="KW-1185">Reference proteome</keyword>
<feature type="compositionally biased region" description="Basic and acidic residues" evidence="2">
    <location>
        <begin position="157"/>
        <end position="167"/>
    </location>
</feature>
<dbReference type="SUPFAM" id="SSF48726">
    <property type="entry name" value="Immunoglobulin"/>
    <property type="match status" value="1"/>
</dbReference>
<evidence type="ECO:0000256" key="2">
    <source>
        <dbReference type="SAM" id="MobiDB-lite"/>
    </source>
</evidence>
<organism evidence="5 6">
    <name type="scientific">Patiria miniata</name>
    <name type="common">Bat star</name>
    <name type="synonym">Asterina miniata</name>
    <dbReference type="NCBI Taxonomy" id="46514"/>
    <lineage>
        <taxon>Eukaryota</taxon>
        <taxon>Metazoa</taxon>
        <taxon>Echinodermata</taxon>
        <taxon>Eleutherozoa</taxon>
        <taxon>Asterozoa</taxon>
        <taxon>Asteroidea</taxon>
        <taxon>Valvatacea</taxon>
        <taxon>Valvatida</taxon>
        <taxon>Asterinidae</taxon>
        <taxon>Patiria</taxon>
    </lineage>
</organism>
<reference evidence="5" key="1">
    <citation type="submission" date="2022-11" db="UniProtKB">
        <authorList>
            <consortium name="EnsemblMetazoa"/>
        </authorList>
    </citation>
    <scope>IDENTIFICATION</scope>
</reference>